<dbReference type="Gene3D" id="2.130.10.10">
    <property type="entry name" value="YVTN repeat-like/Quinoprotein amine dehydrogenase"/>
    <property type="match status" value="2"/>
</dbReference>
<name>A0A650CVY9_ACIAM</name>
<evidence type="ECO:0000256" key="1">
    <source>
        <dbReference type="SAM" id="MobiDB-lite"/>
    </source>
</evidence>
<dbReference type="EMBL" id="WHYS01000003">
    <property type="protein sequence ID" value="MQL56345.1"/>
    <property type="molecule type" value="Genomic_DNA"/>
</dbReference>
<dbReference type="InterPro" id="IPR051200">
    <property type="entry name" value="Host-pathogen_enzymatic-act"/>
</dbReference>
<feature type="region of interest" description="Disordered" evidence="1">
    <location>
        <begin position="769"/>
        <end position="789"/>
    </location>
</feature>
<dbReference type="InterPro" id="IPR011964">
    <property type="entry name" value="YVTN_b-propeller_repeat"/>
</dbReference>
<dbReference type="Proteomes" id="UP000474054">
    <property type="component" value="Unassembled WGS sequence"/>
</dbReference>
<reference evidence="4 5" key="2">
    <citation type="submission" date="2019-10" db="EMBL/GenBank/DDBJ databases">
        <title>Genome Sequences from Six Type Strain Members of the Archaeal Family Sulfolobaceae: Acidianus ambivalens, Acidianus infernus, Metallosphaera prunae, Stygiolobus azoricus, Sulfolobus metallicus, and Sulfurisphaera ohwakuensis.</title>
        <authorList>
            <person name="Counts J.A."/>
            <person name="Kelly R.M."/>
        </authorList>
    </citation>
    <scope>NUCLEOTIDE SEQUENCE [LARGE SCALE GENOMIC DNA]</scope>
    <source>
        <strain evidence="4 5">LEI 10</strain>
    </source>
</reference>
<evidence type="ECO:0000256" key="2">
    <source>
        <dbReference type="SAM" id="Phobius"/>
    </source>
</evidence>
<evidence type="ECO:0000313" key="3">
    <source>
        <dbReference type="EMBL" id="MQL56345.1"/>
    </source>
</evidence>
<organism evidence="4 5">
    <name type="scientific">Acidianus ambivalens</name>
    <name type="common">Desulfurolobus ambivalens</name>
    <dbReference type="NCBI Taxonomy" id="2283"/>
    <lineage>
        <taxon>Archaea</taxon>
        <taxon>Thermoproteota</taxon>
        <taxon>Thermoprotei</taxon>
        <taxon>Sulfolobales</taxon>
        <taxon>Sulfolobaceae</taxon>
        <taxon>Acidianus</taxon>
    </lineage>
</organism>
<keyword evidence="5" id="KW-1185">Reference proteome</keyword>
<keyword evidence="2" id="KW-0812">Transmembrane</keyword>
<accession>A0A650CVY9</accession>
<dbReference type="InterPro" id="IPR015943">
    <property type="entry name" value="WD40/YVTN_repeat-like_dom_sf"/>
</dbReference>
<feature type="transmembrane region" description="Helical" evidence="2">
    <location>
        <begin position="799"/>
        <end position="819"/>
    </location>
</feature>
<protein>
    <recommendedName>
        <fullName evidence="7">YncE family protein</fullName>
    </recommendedName>
</protein>
<dbReference type="NCBIfam" id="TIGR02276">
    <property type="entry name" value="beta_rpt_yvtn"/>
    <property type="match status" value="2"/>
</dbReference>
<evidence type="ECO:0000313" key="5">
    <source>
        <dbReference type="Proteomes" id="UP000426328"/>
    </source>
</evidence>
<keyword evidence="2" id="KW-1133">Transmembrane helix</keyword>
<dbReference type="PANTHER" id="PTHR47197">
    <property type="entry name" value="PROTEIN NIRF"/>
    <property type="match status" value="1"/>
</dbReference>
<dbReference type="Proteomes" id="UP000426328">
    <property type="component" value="Chromosome"/>
</dbReference>
<proteinExistence type="predicted"/>
<gene>
    <name evidence="4" type="ORF">D1866_08485</name>
    <name evidence="3" type="ORF">GFB69_11635</name>
</gene>
<evidence type="ECO:0008006" key="7">
    <source>
        <dbReference type="Google" id="ProtNLM"/>
    </source>
</evidence>
<dbReference type="InterPro" id="IPR011048">
    <property type="entry name" value="Haem_d1_sf"/>
</dbReference>
<reference evidence="3 6" key="1">
    <citation type="submission" date="2019-10" db="EMBL/GenBank/DDBJ databases">
        <title>Comparative genomics of sulfur disproportionating microorganisms.</title>
        <authorList>
            <person name="Ward L.M."/>
            <person name="Bertran E."/>
            <person name="Johnston D."/>
        </authorList>
    </citation>
    <scope>NUCLEOTIDE SEQUENCE [LARGE SCALE GENOMIC DNA]</scope>
    <source>
        <strain evidence="3 6">DSM 3772</strain>
    </source>
</reference>
<feature type="transmembrane region" description="Helical" evidence="2">
    <location>
        <begin position="36"/>
        <end position="55"/>
    </location>
</feature>
<dbReference type="SUPFAM" id="SSF51004">
    <property type="entry name" value="C-terminal (heme d1) domain of cytochrome cd1-nitrite reductase"/>
    <property type="match status" value="2"/>
</dbReference>
<dbReference type="AlphaFoldDB" id="A0A650CVY9"/>
<evidence type="ECO:0000313" key="6">
    <source>
        <dbReference type="Proteomes" id="UP000474054"/>
    </source>
</evidence>
<keyword evidence="2" id="KW-0472">Membrane</keyword>
<dbReference type="PANTHER" id="PTHR47197:SF3">
    <property type="entry name" value="DIHYDRO-HEME D1 DEHYDROGENASE"/>
    <property type="match status" value="1"/>
</dbReference>
<sequence>MILIFKALYTILRTLWTQKFITNGVLYKTVVIVNKILIITLVLLYIVSIISIIPITSASQGFKTTNISVGSFPTAMAYDSNNGYVYVVDSGSGQVSVISSSTVIATISVGSDPTAIVYDKQNGLIYVANTLSNSISIINGTEVIATVTVGGGIGYSPVALLCVNGLIYVANLNSYKAGVGIVSVINGTKVVCNIQVECHPVCLVYDPSNGYIYVSDTGFATVSVIKGEKVIATISVGQAPRQIIYDPYNGLVYVLNLESNSTSVINGTSVICTISVPYPVAIAYSSSYVYIVSLCNNTVYMISGTKVVGNITVGQSPVFITYDSYNGLVYVANLGSNSLSVINSSRVIYQIPTGNSPRFILATPSAVYVADSGSNEVTEISVCKIIYYLTFKESGLPVGKSWTVCVNGTNETSTSNEITFILPPGTYFYKVYSAYYIPSPPQGSITLSSNATLQISFTPVKFNLTFEETGLVSGTKWAVCVNGTVSTSTSSRICFLLPYGYYEYKVLNVTGYKVTPIMGYIDLTSNITIKVAFYAMLYNVTFKETGLPKGVSWTVCIDNENHTTTACYITITLPMGVYEYKVFSSHYMPNVTQGTINLTMNEVINIKFTVMNYTLTIIENGLPSGYEWTVNINGSNYTTTMNEINITLPYGEYMVKVYSKYYIPITEEEFVNLSKNTELQFTFVPENFTITFEETGLPSGTTWTVCIDGRNYTTTSSSLTITLPYGTYEYRIFVTTNGYSPNVTQGTLTLTQAVKISITYKQITTTSTTTTSTTSTTTTPSITTTPPPTTVTSPTLNTAFVVGIAIVVVIVIAAAIILLRRK</sequence>
<dbReference type="EMBL" id="CP045482">
    <property type="protein sequence ID" value="QGR22029.1"/>
    <property type="molecule type" value="Genomic_DNA"/>
</dbReference>
<dbReference type="KEGG" id="aamb:D1866_08485"/>
<evidence type="ECO:0000313" key="4">
    <source>
        <dbReference type="EMBL" id="QGR22029.1"/>
    </source>
</evidence>